<keyword evidence="1" id="KW-0472">Membrane</keyword>
<dbReference type="EMBL" id="CP125947">
    <property type="protein sequence ID" value="WHS65906.1"/>
    <property type="molecule type" value="Genomic_DNA"/>
</dbReference>
<keyword evidence="1" id="KW-0812">Transmembrane</keyword>
<evidence type="ECO:0000256" key="1">
    <source>
        <dbReference type="SAM" id="Phobius"/>
    </source>
</evidence>
<keyword evidence="3" id="KW-1185">Reference proteome</keyword>
<protein>
    <submittedName>
        <fullName evidence="2">Uncharacterized protein</fullName>
    </submittedName>
</protein>
<reference evidence="2 3" key="1">
    <citation type="submission" date="2023-05" db="EMBL/GenBank/DDBJ databases">
        <authorList>
            <person name="Yin Y."/>
            <person name="Lu Z."/>
        </authorList>
    </citation>
    <scope>NUCLEOTIDE SEQUENCE [LARGE SCALE GENOMIC DNA]</scope>
    <source>
        <strain evidence="2 3">ZM22</strain>
    </source>
</reference>
<keyword evidence="1" id="KW-1133">Transmembrane helix</keyword>
<dbReference type="RefSeq" id="WP_283486999.1">
    <property type="nucleotide sequence ID" value="NZ_CP125947.1"/>
</dbReference>
<proteinExistence type="predicted"/>
<evidence type="ECO:0000313" key="3">
    <source>
        <dbReference type="Proteomes" id="UP001240697"/>
    </source>
</evidence>
<feature type="transmembrane region" description="Helical" evidence="1">
    <location>
        <begin position="102"/>
        <end position="121"/>
    </location>
</feature>
<name>A0ABY8SUJ7_9BURK</name>
<feature type="transmembrane region" description="Helical" evidence="1">
    <location>
        <begin position="56"/>
        <end position="81"/>
    </location>
</feature>
<gene>
    <name evidence="2" type="ORF">QMY55_01745</name>
</gene>
<accession>A0ABY8SUJ7</accession>
<organism evidence="2 3">
    <name type="scientific">Comamonas resistens</name>
    <dbReference type="NCBI Taxonomy" id="3046670"/>
    <lineage>
        <taxon>Bacteria</taxon>
        <taxon>Pseudomonadati</taxon>
        <taxon>Pseudomonadota</taxon>
        <taxon>Betaproteobacteria</taxon>
        <taxon>Burkholderiales</taxon>
        <taxon>Comamonadaceae</taxon>
        <taxon>Comamonas</taxon>
    </lineage>
</organism>
<evidence type="ECO:0000313" key="2">
    <source>
        <dbReference type="EMBL" id="WHS65906.1"/>
    </source>
</evidence>
<dbReference type="Proteomes" id="UP001240697">
    <property type="component" value="Chromosome"/>
</dbReference>
<sequence length="123" mass="13769">MAVIAPLMAWRVIPFFVMRGRDGSADSHAYGRGQWQLGAGVLAVARLLLGWKPGMAVALAVAGLLLTIKIVPALSVLLHFFTAMWWRRKGPLNGRRSHRLHLSVFSHMLLIVLLAKAMFYLHW</sequence>